<sequence length="43" mass="5187">MFVYRIGEESGLYSNETFKPTVRNLFISTKRRKKFRVGKPEEF</sequence>
<dbReference type="EMBL" id="CAXIEN010000506">
    <property type="protein sequence ID" value="CAL1299550.1"/>
    <property type="molecule type" value="Genomic_DNA"/>
</dbReference>
<dbReference type="Proteomes" id="UP001497382">
    <property type="component" value="Unassembled WGS sequence"/>
</dbReference>
<keyword evidence="2" id="KW-1185">Reference proteome</keyword>
<comment type="caution">
    <text evidence="1">The sequence shown here is derived from an EMBL/GenBank/DDBJ whole genome shotgun (WGS) entry which is preliminary data.</text>
</comment>
<protein>
    <recommendedName>
        <fullName evidence="3">Ribosomal protein S16</fullName>
    </recommendedName>
</protein>
<evidence type="ECO:0008006" key="3">
    <source>
        <dbReference type="Google" id="ProtNLM"/>
    </source>
</evidence>
<evidence type="ECO:0000313" key="1">
    <source>
        <dbReference type="EMBL" id="CAL1299550.1"/>
    </source>
</evidence>
<reference evidence="1 2" key="1">
    <citation type="submission" date="2024-04" db="EMBL/GenBank/DDBJ databases">
        <authorList>
            <person name="Rising A."/>
            <person name="Reimegard J."/>
            <person name="Sonavane S."/>
            <person name="Akerstrom W."/>
            <person name="Nylinder S."/>
            <person name="Hedman E."/>
            <person name="Kallberg Y."/>
        </authorList>
    </citation>
    <scope>NUCLEOTIDE SEQUENCE [LARGE SCALE GENOMIC DNA]</scope>
</reference>
<accession>A0AAV2BUY7</accession>
<dbReference type="AlphaFoldDB" id="A0AAV2BUY7"/>
<name>A0AAV2BUY7_9ARAC</name>
<proteinExistence type="predicted"/>
<organism evidence="1 2">
    <name type="scientific">Larinioides sclopetarius</name>
    <dbReference type="NCBI Taxonomy" id="280406"/>
    <lineage>
        <taxon>Eukaryota</taxon>
        <taxon>Metazoa</taxon>
        <taxon>Ecdysozoa</taxon>
        <taxon>Arthropoda</taxon>
        <taxon>Chelicerata</taxon>
        <taxon>Arachnida</taxon>
        <taxon>Araneae</taxon>
        <taxon>Araneomorphae</taxon>
        <taxon>Entelegynae</taxon>
        <taxon>Araneoidea</taxon>
        <taxon>Araneidae</taxon>
        <taxon>Larinioides</taxon>
    </lineage>
</organism>
<evidence type="ECO:0000313" key="2">
    <source>
        <dbReference type="Proteomes" id="UP001497382"/>
    </source>
</evidence>
<gene>
    <name evidence="1" type="ORF">LARSCL_LOCUS21416</name>
</gene>